<organism evidence="2">
    <name type="scientific">bioreactor metagenome</name>
    <dbReference type="NCBI Taxonomy" id="1076179"/>
    <lineage>
        <taxon>unclassified sequences</taxon>
        <taxon>metagenomes</taxon>
        <taxon>ecological metagenomes</taxon>
    </lineage>
</organism>
<name>A0A644Z3B2_9ZZZZ</name>
<dbReference type="EMBL" id="VSSQ01006991">
    <property type="protein sequence ID" value="MPM34491.1"/>
    <property type="molecule type" value="Genomic_DNA"/>
</dbReference>
<protein>
    <submittedName>
        <fullName evidence="2">Uncharacterized protein</fullName>
    </submittedName>
</protein>
<reference evidence="2" key="1">
    <citation type="submission" date="2019-08" db="EMBL/GenBank/DDBJ databases">
        <authorList>
            <person name="Kucharzyk K."/>
            <person name="Murdoch R.W."/>
            <person name="Higgins S."/>
            <person name="Loffler F."/>
        </authorList>
    </citation>
    <scope>NUCLEOTIDE SEQUENCE</scope>
</reference>
<accession>A0A644Z3B2</accession>
<sequence length="116" mass="13129">MFAVLEQRGHGDHRGGAHAAGIKDRLFGPRHIGHEVTPAGHMEMGLGLNQLGFHDIGEAGHYRQDHNQHRDPKHHADHGNQRDDRYRVAPGSEITQRQKQFCPHLKPFSGKSDYFL</sequence>
<comment type="caution">
    <text evidence="2">The sequence shown here is derived from an EMBL/GenBank/DDBJ whole genome shotgun (WGS) entry which is preliminary data.</text>
</comment>
<dbReference type="AlphaFoldDB" id="A0A644Z3B2"/>
<feature type="compositionally biased region" description="Basic and acidic residues" evidence="1">
    <location>
        <begin position="77"/>
        <end position="87"/>
    </location>
</feature>
<feature type="region of interest" description="Disordered" evidence="1">
    <location>
        <begin position="1"/>
        <end position="22"/>
    </location>
</feature>
<feature type="compositionally biased region" description="Basic and acidic residues" evidence="1">
    <location>
        <begin position="57"/>
        <end position="70"/>
    </location>
</feature>
<feature type="compositionally biased region" description="Basic and acidic residues" evidence="1">
    <location>
        <begin position="7"/>
        <end position="22"/>
    </location>
</feature>
<feature type="region of interest" description="Disordered" evidence="1">
    <location>
        <begin position="57"/>
        <end position="105"/>
    </location>
</feature>
<evidence type="ECO:0000256" key="1">
    <source>
        <dbReference type="SAM" id="MobiDB-lite"/>
    </source>
</evidence>
<proteinExistence type="predicted"/>
<gene>
    <name evidence="2" type="ORF">SDC9_81074</name>
</gene>
<evidence type="ECO:0000313" key="2">
    <source>
        <dbReference type="EMBL" id="MPM34491.1"/>
    </source>
</evidence>